<feature type="domain" description="CASTOR ACT" evidence="1">
    <location>
        <begin position="58"/>
        <end position="119"/>
    </location>
</feature>
<dbReference type="AlphaFoldDB" id="A0AAF0CR32"/>
<dbReference type="InterPro" id="IPR045865">
    <property type="entry name" value="ACT-like_dom_sf"/>
</dbReference>
<dbReference type="InterPro" id="IPR051719">
    <property type="entry name" value="CASTOR_mTORC1"/>
</dbReference>
<dbReference type="EMBL" id="CP119075">
    <property type="protein sequence ID" value="WED66502.1"/>
    <property type="molecule type" value="Genomic_DNA"/>
</dbReference>
<dbReference type="Pfam" id="PF21631">
    <property type="entry name" value="A9CJY8-like_N"/>
    <property type="match status" value="1"/>
</dbReference>
<reference evidence="3" key="1">
    <citation type="submission" date="2023-03" db="EMBL/GenBank/DDBJ databases">
        <title>Lomoglobus Profundus gen. nov., sp. nov., a novel member of the phylum Verrucomicrobia, isolated from deep-marine sediment of South China Sea.</title>
        <authorList>
            <person name="Ahmad T."/>
            <person name="Ishaq S.E."/>
            <person name="Wang F."/>
        </authorList>
    </citation>
    <scope>NUCLEOTIDE SEQUENCE</scope>
    <source>
        <strain evidence="3">LMO-M01</strain>
    </source>
</reference>
<organism evidence="3 4">
    <name type="scientific">Synoicihabitans lomoniglobus</name>
    <dbReference type="NCBI Taxonomy" id="2909285"/>
    <lineage>
        <taxon>Bacteria</taxon>
        <taxon>Pseudomonadati</taxon>
        <taxon>Verrucomicrobiota</taxon>
        <taxon>Opitutia</taxon>
        <taxon>Opitutales</taxon>
        <taxon>Opitutaceae</taxon>
        <taxon>Synoicihabitans</taxon>
    </lineage>
</organism>
<proteinExistence type="predicted"/>
<evidence type="ECO:0000259" key="1">
    <source>
        <dbReference type="Pfam" id="PF13840"/>
    </source>
</evidence>
<dbReference type="SUPFAM" id="SSF55021">
    <property type="entry name" value="ACT-like"/>
    <property type="match status" value="2"/>
</dbReference>
<dbReference type="RefSeq" id="WP_330929052.1">
    <property type="nucleotide sequence ID" value="NZ_CP119075.1"/>
</dbReference>
<dbReference type="InterPro" id="IPR016540">
    <property type="entry name" value="UCP008459"/>
</dbReference>
<sequence length="127" mass="13814">MPALRYRVLPGDFAVCRLSPDEAEPSWVRGAGFCNVTRTAEELSIICAAERVPAEIRAERGWRVMQVVGPLPFDAVGILARFVSPLAKVGIPILAAATFDTDYVLVRQDALMLAEQALAQAGHEHVE</sequence>
<gene>
    <name evidence="3" type="ORF">PXH66_06525</name>
</gene>
<feature type="domain" description="A9CJY8-like N-terminal" evidence="2">
    <location>
        <begin position="11"/>
        <end position="54"/>
    </location>
</feature>
<dbReference type="PANTHER" id="PTHR31131">
    <property type="entry name" value="CHROMOSOME 1, WHOLE GENOME SHOTGUN SEQUENCE"/>
    <property type="match status" value="1"/>
</dbReference>
<dbReference type="InterPro" id="IPR027795">
    <property type="entry name" value="CASTOR_ACT_dom"/>
</dbReference>
<accession>A0AAF0CR32</accession>
<dbReference type="InterPro" id="IPR049447">
    <property type="entry name" value="A9CJY8-like_N"/>
</dbReference>
<evidence type="ECO:0000313" key="4">
    <source>
        <dbReference type="Proteomes" id="UP001218638"/>
    </source>
</evidence>
<evidence type="ECO:0000259" key="2">
    <source>
        <dbReference type="Pfam" id="PF21631"/>
    </source>
</evidence>
<dbReference type="Proteomes" id="UP001218638">
    <property type="component" value="Chromosome"/>
</dbReference>
<dbReference type="PIRSF" id="PIRSF008459">
    <property type="entry name" value="UCP008459"/>
    <property type="match status" value="1"/>
</dbReference>
<dbReference type="PANTHER" id="PTHR31131:SF6">
    <property type="entry name" value="CASTOR ACT DOMAIN-CONTAINING PROTEIN"/>
    <property type="match status" value="1"/>
</dbReference>
<keyword evidence="4" id="KW-1185">Reference proteome</keyword>
<evidence type="ECO:0000313" key="3">
    <source>
        <dbReference type="EMBL" id="WED66502.1"/>
    </source>
</evidence>
<name>A0AAF0CR32_9BACT</name>
<dbReference type="Gene3D" id="3.30.2130.10">
    <property type="entry name" value="VC0802-like"/>
    <property type="match status" value="1"/>
</dbReference>
<protein>
    <submittedName>
        <fullName evidence="3">ACT domain-containing protein</fullName>
    </submittedName>
</protein>
<dbReference type="Pfam" id="PF13840">
    <property type="entry name" value="ACT_7"/>
    <property type="match status" value="1"/>
</dbReference>
<dbReference type="KEGG" id="slom:PXH66_06525"/>